<reference evidence="11 12" key="2">
    <citation type="submission" date="2008-11" db="EMBL/GenBank/DDBJ databases">
        <authorList>
            <person name="Fulton L."/>
            <person name="Clifton S."/>
            <person name="Fulton B."/>
            <person name="Xu J."/>
            <person name="Minx P."/>
            <person name="Pepin K.H."/>
            <person name="Johnson M."/>
            <person name="Bhonagiri V."/>
            <person name="Nash W.E."/>
            <person name="Mardis E.R."/>
            <person name="Wilson R.K."/>
        </authorList>
    </citation>
    <scope>NUCLEOTIDE SEQUENCE [LARGE SCALE GENOMIC DNA]</scope>
    <source>
        <strain evidence="11 12">ATCC 43243</strain>
    </source>
</reference>
<feature type="transmembrane region" description="Helical" evidence="9">
    <location>
        <begin position="228"/>
        <end position="246"/>
    </location>
</feature>
<keyword evidence="4 9" id="KW-1003">Cell membrane</keyword>
<feature type="transmembrane region" description="Helical" evidence="9">
    <location>
        <begin position="171"/>
        <end position="190"/>
    </location>
</feature>
<feature type="transmembrane region" description="Helical" evidence="9">
    <location>
        <begin position="136"/>
        <end position="159"/>
    </location>
</feature>
<feature type="transmembrane region" description="Helical" evidence="9">
    <location>
        <begin position="109"/>
        <end position="130"/>
    </location>
</feature>
<feature type="transmembrane region" description="Helical" evidence="9">
    <location>
        <begin position="30"/>
        <end position="52"/>
    </location>
</feature>
<evidence type="ECO:0000313" key="12">
    <source>
        <dbReference type="Proteomes" id="UP000003136"/>
    </source>
</evidence>
<evidence type="ECO:0000256" key="8">
    <source>
        <dbReference type="ARBA" id="ARBA00023136"/>
    </source>
</evidence>
<keyword evidence="6 9" id="KW-0812">Transmembrane</keyword>
<organism evidence="11 12">
    <name type="scientific">[Bacteroides] pectinophilus ATCC 43243</name>
    <dbReference type="NCBI Taxonomy" id="483218"/>
    <lineage>
        <taxon>Bacteria</taxon>
        <taxon>Bacillati</taxon>
        <taxon>Bacillota</taxon>
        <taxon>Clostridia</taxon>
        <taxon>Eubacteriales</taxon>
    </lineage>
</organism>
<evidence type="ECO:0000256" key="6">
    <source>
        <dbReference type="ARBA" id="ARBA00022692"/>
    </source>
</evidence>
<dbReference type="PANTHER" id="PTHR30413">
    <property type="entry name" value="INNER MEMBRANE TRANSPORT PERMEASE"/>
    <property type="match status" value="1"/>
</dbReference>
<protein>
    <recommendedName>
        <fullName evidence="9">Transport permease protein</fullName>
    </recommendedName>
</protein>
<dbReference type="GO" id="GO:0140359">
    <property type="term" value="F:ABC-type transporter activity"/>
    <property type="evidence" value="ECO:0007669"/>
    <property type="project" value="InterPro"/>
</dbReference>
<dbReference type="GO" id="GO:0015920">
    <property type="term" value="P:lipopolysaccharide transport"/>
    <property type="evidence" value="ECO:0007669"/>
    <property type="project" value="TreeGrafter"/>
</dbReference>
<evidence type="ECO:0000313" key="11">
    <source>
        <dbReference type="EMBL" id="EEC58619.1"/>
    </source>
</evidence>
<sequence length="257" mass="29707">MKKSESLKQYFFVLRQLVSRELKRKYARSYLGILWSVLNPMLSMAVLSMIFSTMFKKSIQNFPIYYLTGLIIWQLFSTATSTSITTLVDNRQLLLKVKLSKETFVLARVFTAVANFGYTFIAYIIMLFVFKIKFNPYMLLLPIDVIFLTLFSIGMAYILSTCYVFFADINHLYSVVLTLWMYMSAIFYPIDSVPVSMQLIIGYNPMFSYINFARDCVLNAKLPDATDFTQIAAWGIVSFAIGTYVFKKNENKVMQVS</sequence>
<dbReference type="EMBL" id="ABVQ01000033">
    <property type="protein sequence ID" value="EEC58619.1"/>
    <property type="molecule type" value="Genomic_DNA"/>
</dbReference>
<dbReference type="Proteomes" id="UP000003136">
    <property type="component" value="Unassembled WGS sequence"/>
</dbReference>
<evidence type="ECO:0000259" key="10">
    <source>
        <dbReference type="PROSITE" id="PS51012"/>
    </source>
</evidence>
<dbReference type="HOGENOM" id="CLU_060703_1_1_9"/>
<dbReference type="Pfam" id="PF01061">
    <property type="entry name" value="ABC2_membrane"/>
    <property type="match status" value="1"/>
</dbReference>
<dbReference type="PROSITE" id="PS51012">
    <property type="entry name" value="ABC_TM2"/>
    <property type="match status" value="1"/>
</dbReference>
<name>B7ANW2_9FIRM</name>
<keyword evidence="3 9" id="KW-0813">Transport</keyword>
<dbReference type="eggNOG" id="COG1682">
    <property type="taxonomic scope" value="Bacteria"/>
</dbReference>
<accession>B7ANW2</accession>
<gene>
    <name evidence="11" type="ORF">BACPEC_00366</name>
</gene>
<evidence type="ECO:0000256" key="9">
    <source>
        <dbReference type="RuleBase" id="RU361157"/>
    </source>
</evidence>
<comment type="caution">
    <text evidence="11">The sequence shown here is derived from an EMBL/GenBank/DDBJ whole genome shotgun (WGS) entry which is preliminary data.</text>
</comment>
<dbReference type="AlphaFoldDB" id="B7ANW2"/>
<comment type="similarity">
    <text evidence="2 9">Belongs to the ABC-2 integral membrane protein family.</text>
</comment>
<keyword evidence="12" id="KW-1185">Reference proteome</keyword>
<dbReference type="PRINTS" id="PR00164">
    <property type="entry name" value="ABC2TRNSPORT"/>
</dbReference>
<keyword evidence="5" id="KW-0997">Cell inner membrane</keyword>
<evidence type="ECO:0000256" key="1">
    <source>
        <dbReference type="ARBA" id="ARBA00004429"/>
    </source>
</evidence>
<evidence type="ECO:0000256" key="7">
    <source>
        <dbReference type="ARBA" id="ARBA00022989"/>
    </source>
</evidence>
<evidence type="ECO:0000256" key="5">
    <source>
        <dbReference type="ARBA" id="ARBA00022519"/>
    </source>
</evidence>
<dbReference type="InterPro" id="IPR000412">
    <property type="entry name" value="ABC_2_transport"/>
</dbReference>
<dbReference type="GO" id="GO:0043190">
    <property type="term" value="C:ATP-binding cassette (ABC) transporter complex"/>
    <property type="evidence" value="ECO:0007669"/>
    <property type="project" value="InterPro"/>
</dbReference>
<comment type="subcellular location">
    <subcellularLocation>
        <location evidence="1">Cell inner membrane</location>
        <topology evidence="1">Multi-pass membrane protein</topology>
    </subcellularLocation>
    <subcellularLocation>
        <location evidence="9">Cell membrane</location>
        <topology evidence="9">Multi-pass membrane protein</topology>
    </subcellularLocation>
</comment>
<dbReference type="InterPro" id="IPR047817">
    <property type="entry name" value="ABC2_TM_bact-type"/>
</dbReference>
<dbReference type="InterPro" id="IPR013525">
    <property type="entry name" value="ABC2_TM"/>
</dbReference>
<evidence type="ECO:0000256" key="4">
    <source>
        <dbReference type="ARBA" id="ARBA00022475"/>
    </source>
</evidence>
<keyword evidence="7 9" id="KW-1133">Transmembrane helix</keyword>
<reference evidence="11 12" key="1">
    <citation type="submission" date="2008-11" db="EMBL/GenBank/DDBJ databases">
        <title>Draft genome sequence of Bacteroides pectinophilus (ATCC 43243).</title>
        <authorList>
            <person name="Sudarsanam P."/>
            <person name="Ley R."/>
            <person name="Guruge J."/>
            <person name="Turnbaugh P.J."/>
            <person name="Mahowald M."/>
            <person name="Liep D."/>
            <person name="Gordon J."/>
        </authorList>
    </citation>
    <scope>NUCLEOTIDE SEQUENCE [LARGE SCALE GENOMIC DNA]</scope>
    <source>
        <strain evidence="11 12">ATCC 43243</strain>
    </source>
</reference>
<evidence type="ECO:0000256" key="2">
    <source>
        <dbReference type="ARBA" id="ARBA00007783"/>
    </source>
</evidence>
<dbReference type="STRING" id="483218.BACPEC_00366"/>
<evidence type="ECO:0000256" key="3">
    <source>
        <dbReference type="ARBA" id="ARBA00022448"/>
    </source>
</evidence>
<feature type="transmembrane region" description="Helical" evidence="9">
    <location>
        <begin position="64"/>
        <end position="88"/>
    </location>
</feature>
<proteinExistence type="inferred from homology"/>
<keyword evidence="8 9" id="KW-0472">Membrane</keyword>
<feature type="domain" description="ABC transmembrane type-2" evidence="10">
    <location>
        <begin position="31"/>
        <end position="249"/>
    </location>
</feature>
<dbReference type="PANTHER" id="PTHR30413:SF8">
    <property type="entry name" value="TRANSPORT PERMEASE PROTEIN"/>
    <property type="match status" value="1"/>
</dbReference>